<dbReference type="PANTHER" id="PTHR43818">
    <property type="entry name" value="BCDNA.GH03377"/>
    <property type="match status" value="1"/>
</dbReference>
<evidence type="ECO:0000259" key="2">
    <source>
        <dbReference type="Pfam" id="PF01408"/>
    </source>
</evidence>
<dbReference type="InterPro" id="IPR000683">
    <property type="entry name" value="Gfo/Idh/MocA-like_OxRdtase_N"/>
</dbReference>
<dbReference type="EMBL" id="CP063458">
    <property type="protein sequence ID" value="QOV87368.1"/>
    <property type="molecule type" value="Genomic_DNA"/>
</dbReference>
<evidence type="ECO:0000259" key="3">
    <source>
        <dbReference type="Pfam" id="PF22725"/>
    </source>
</evidence>
<dbReference type="GO" id="GO:0000166">
    <property type="term" value="F:nucleotide binding"/>
    <property type="evidence" value="ECO:0007669"/>
    <property type="project" value="InterPro"/>
</dbReference>
<dbReference type="Gene3D" id="3.40.50.720">
    <property type="entry name" value="NAD(P)-binding Rossmann-like Domain"/>
    <property type="match status" value="1"/>
</dbReference>
<dbReference type="AlphaFoldDB" id="A0A7M2WPH0"/>
<dbReference type="Gene3D" id="3.30.360.10">
    <property type="entry name" value="Dihydrodipicolinate Reductase, domain 2"/>
    <property type="match status" value="1"/>
</dbReference>
<sequence length="340" mass="37146">MKDLNIAIIGCGLIGNKRAKALAGGRLVAVADTNLGRAEQLAKGHPGCVATDNWQKAALRDDVQVVVVATTNDQLAPITLAAVNAGKHVLVEKPAARNAAELEPVAAAARKAFADKGVVVKVGFNHRFHPALFKAKQMIDAGDVGPLMFLRARYGHGGRKGMETEWRGNPAMSGGGEMLDQGVHLIDLARWYLGDFPHVMGHVSRHFWNWAVDDNGFAILRTEAGQVAFLHATCTEWKNLFSMEIYGRDGKLSIDGLGGSYGVEKLTYYKMLPQMGPPETTSWEYPFPDTSWDLEWAHFVQCIRERKQAMGNLDDALATLVVIGELYRQSPEIVPFSGGH</sequence>
<dbReference type="RefSeq" id="WP_206290269.1">
    <property type="nucleotide sequence ID" value="NZ_CP063458.1"/>
</dbReference>
<feature type="domain" description="Gfo/Idh/MocA-like oxidoreductase N-terminal" evidence="2">
    <location>
        <begin position="4"/>
        <end position="112"/>
    </location>
</feature>
<reference evidence="4 5" key="1">
    <citation type="submission" date="2020-10" db="EMBL/GenBank/DDBJ databases">
        <title>Wide distribution of Phycisphaera-like planctomycetes from WD2101 soil group in peatlands and genome analysis of the first cultivated representative.</title>
        <authorList>
            <person name="Dedysh S.N."/>
            <person name="Beletsky A.V."/>
            <person name="Ivanova A."/>
            <person name="Kulichevskaya I.S."/>
            <person name="Suzina N.E."/>
            <person name="Philippov D.A."/>
            <person name="Rakitin A.L."/>
            <person name="Mardanov A.V."/>
            <person name="Ravin N.V."/>
        </authorList>
    </citation>
    <scope>NUCLEOTIDE SEQUENCE [LARGE SCALE GENOMIC DNA]</scope>
    <source>
        <strain evidence="4 5">M1803</strain>
    </source>
</reference>
<keyword evidence="1" id="KW-0560">Oxidoreductase</keyword>
<accession>A0A7M2WPH0</accession>
<gene>
    <name evidence="4" type="ORF">IPV69_13820</name>
</gene>
<dbReference type="KEGG" id="hbs:IPV69_13820"/>
<feature type="domain" description="GFO/IDH/MocA-like oxidoreductase" evidence="3">
    <location>
        <begin position="134"/>
        <end position="252"/>
    </location>
</feature>
<proteinExistence type="predicted"/>
<dbReference type="SUPFAM" id="SSF51735">
    <property type="entry name" value="NAD(P)-binding Rossmann-fold domains"/>
    <property type="match status" value="1"/>
</dbReference>
<name>A0A7M2WPH0_9BACT</name>
<dbReference type="Pfam" id="PF22725">
    <property type="entry name" value="GFO_IDH_MocA_C3"/>
    <property type="match status" value="1"/>
</dbReference>
<dbReference type="PANTHER" id="PTHR43818:SF11">
    <property type="entry name" value="BCDNA.GH03377"/>
    <property type="match status" value="1"/>
</dbReference>
<dbReference type="Proteomes" id="UP000593765">
    <property type="component" value="Chromosome"/>
</dbReference>
<protein>
    <submittedName>
        <fullName evidence="4">Gfo/Idh/MocA family oxidoreductase</fullName>
    </submittedName>
</protein>
<keyword evidence="5" id="KW-1185">Reference proteome</keyword>
<dbReference type="InterPro" id="IPR050463">
    <property type="entry name" value="Gfo/Idh/MocA_oxidrdct_glycsds"/>
</dbReference>
<evidence type="ECO:0000256" key="1">
    <source>
        <dbReference type="ARBA" id="ARBA00023002"/>
    </source>
</evidence>
<dbReference type="InterPro" id="IPR055170">
    <property type="entry name" value="GFO_IDH_MocA-like_dom"/>
</dbReference>
<evidence type="ECO:0000313" key="4">
    <source>
        <dbReference type="EMBL" id="QOV87368.1"/>
    </source>
</evidence>
<dbReference type="GO" id="GO:0016491">
    <property type="term" value="F:oxidoreductase activity"/>
    <property type="evidence" value="ECO:0007669"/>
    <property type="project" value="UniProtKB-KW"/>
</dbReference>
<dbReference type="InterPro" id="IPR036291">
    <property type="entry name" value="NAD(P)-bd_dom_sf"/>
</dbReference>
<evidence type="ECO:0000313" key="5">
    <source>
        <dbReference type="Proteomes" id="UP000593765"/>
    </source>
</evidence>
<dbReference type="Pfam" id="PF01408">
    <property type="entry name" value="GFO_IDH_MocA"/>
    <property type="match status" value="1"/>
</dbReference>
<organism evidence="4 5">
    <name type="scientific">Humisphaera borealis</name>
    <dbReference type="NCBI Taxonomy" id="2807512"/>
    <lineage>
        <taxon>Bacteria</taxon>
        <taxon>Pseudomonadati</taxon>
        <taxon>Planctomycetota</taxon>
        <taxon>Phycisphaerae</taxon>
        <taxon>Tepidisphaerales</taxon>
        <taxon>Tepidisphaeraceae</taxon>
        <taxon>Humisphaera</taxon>
    </lineage>
</organism>
<dbReference type="SUPFAM" id="SSF55347">
    <property type="entry name" value="Glyceraldehyde-3-phosphate dehydrogenase-like, C-terminal domain"/>
    <property type="match status" value="1"/>
</dbReference>